<sequence length="148" mass="17257">MAQYSKNKILIRSKAWCVNNKTPDSLVARVLKGIYYPTSSFLKVDHKRRGSLIWNSLYWGRELLEEGSRWRVGSSTSIRIYDDRWLPRQVTFKVISLCVHEDIFLMSHLMTVSGGWNYPLIWELFLKEDVDMILSIPLSSTILDDSLT</sequence>
<organism evidence="1 2">
    <name type="scientific">Dipteronia dyeriana</name>
    <dbReference type="NCBI Taxonomy" id="168575"/>
    <lineage>
        <taxon>Eukaryota</taxon>
        <taxon>Viridiplantae</taxon>
        <taxon>Streptophyta</taxon>
        <taxon>Embryophyta</taxon>
        <taxon>Tracheophyta</taxon>
        <taxon>Spermatophyta</taxon>
        <taxon>Magnoliopsida</taxon>
        <taxon>eudicotyledons</taxon>
        <taxon>Gunneridae</taxon>
        <taxon>Pentapetalae</taxon>
        <taxon>rosids</taxon>
        <taxon>malvids</taxon>
        <taxon>Sapindales</taxon>
        <taxon>Sapindaceae</taxon>
        <taxon>Hippocastanoideae</taxon>
        <taxon>Acereae</taxon>
        <taxon>Dipteronia</taxon>
    </lineage>
</organism>
<dbReference type="AlphaFoldDB" id="A0AAD9U3D0"/>
<protein>
    <submittedName>
        <fullName evidence="1">Uncharacterized protein</fullName>
    </submittedName>
</protein>
<name>A0AAD9U3D0_9ROSI</name>
<gene>
    <name evidence="1" type="ORF">Ddye_022390</name>
</gene>
<accession>A0AAD9U3D0</accession>
<keyword evidence="2" id="KW-1185">Reference proteome</keyword>
<evidence type="ECO:0000313" key="1">
    <source>
        <dbReference type="EMBL" id="KAK2647195.1"/>
    </source>
</evidence>
<evidence type="ECO:0000313" key="2">
    <source>
        <dbReference type="Proteomes" id="UP001280121"/>
    </source>
</evidence>
<dbReference type="EMBL" id="JANJYI010000006">
    <property type="protein sequence ID" value="KAK2647195.1"/>
    <property type="molecule type" value="Genomic_DNA"/>
</dbReference>
<dbReference type="Proteomes" id="UP001280121">
    <property type="component" value="Unassembled WGS sequence"/>
</dbReference>
<comment type="caution">
    <text evidence="1">The sequence shown here is derived from an EMBL/GenBank/DDBJ whole genome shotgun (WGS) entry which is preliminary data.</text>
</comment>
<proteinExistence type="predicted"/>
<reference evidence="1" key="1">
    <citation type="journal article" date="2023" name="Plant J.">
        <title>Genome sequences and population genomics provide insights into the demographic history, inbreeding, and mutation load of two 'living fossil' tree species of Dipteronia.</title>
        <authorList>
            <person name="Feng Y."/>
            <person name="Comes H.P."/>
            <person name="Chen J."/>
            <person name="Zhu S."/>
            <person name="Lu R."/>
            <person name="Zhang X."/>
            <person name="Li P."/>
            <person name="Qiu J."/>
            <person name="Olsen K.M."/>
            <person name="Qiu Y."/>
        </authorList>
    </citation>
    <scope>NUCLEOTIDE SEQUENCE</scope>
    <source>
        <strain evidence="1">KIB01</strain>
    </source>
</reference>